<name>A0A1L0B7L5_9ASCO</name>
<dbReference type="EMBL" id="FQNF01000078">
    <property type="protein sequence ID" value="SGZ41083.1"/>
    <property type="molecule type" value="Genomic_DNA"/>
</dbReference>
<dbReference type="OrthoDB" id="3970671at2759"/>
<protein>
    <submittedName>
        <fullName evidence="2">Uncharacterized protein</fullName>
    </submittedName>
</protein>
<evidence type="ECO:0000313" key="2">
    <source>
        <dbReference type="EMBL" id="SGZ41083.1"/>
    </source>
</evidence>
<evidence type="ECO:0000313" key="3">
    <source>
        <dbReference type="Proteomes" id="UP000183365"/>
    </source>
</evidence>
<proteinExistence type="predicted"/>
<organism evidence="2 3">
    <name type="scientific">Hanseniaspora guilliermondii</name>
    <dbReference type="NCBI Taxonomy" id="56406"/>
    <lineage>
        <taxon>Eukaryota</taxon>
        <taxon>Fungi</taxon>
        <taxon>Dikarya</taxon>
        <taxon>Ascomycota</taxon>
        <taxon>Saccharomycotina</taxon>
        <taxon>Saccharomycetes</taxon>
        <taxon>Saccharomycodales</taxon>
        <taxon>Saccharomycodaceae</taxon>
        <taxon>Hanseniaspora</taxon>
    </lineage>
</organism>
<evidence type="ECO:0000256" key="1">
    <source>
        <dbReference type="SAM" id="Coils"/>
    </source>
</evidence>
<dbReference type="VEuPathDB" id="FungiDB:HGUI_03283"/>
<feature type="coiled-coil region" evidence="1">
    <location>
        <begin position="161"/>
        <end position="188"/>
    </location>
</feature>
<dbReference type="Proteomes" id="UP000183365">
    <property type="component" value="Unassembled WGS sequence"/>
</dbReference>
<reference evidence="3" key="1">
    <citation type="submission" date="2016-11" db="EMBL/GenBank/DDBJ databases">
        <authorList>
            <person name="Guldener U."/>
        </authorList>
    </citation>
    <scope>NUCLEOTIDE SEQUENCE [LARGE SCALE GENOMIC DNA]</scope>
</reference>
<keyword evidence="1" id="KW-0175">Coiled coil</keyword>
<sequence>MSRFYTGDNNNLETLKVDFNNVKQTQTFNEKLAEQKKEIVFLTQYDDYIKNFINNGINKYNYLEQQAKSEYRKDVSMLKTEYNTFKNTYLNIFKNGNEYEYENSFVPALLYSTLGFQGSKILLQNRVILRNVVAVYSFIKIFEYNAPHTYDRFKLLYNEKIQIGKDEYNQLKTNVDKIDEQLHKHKNMVMNDVQQSLLDYVHDARLSLYKVLYTKQ</sequence>
<keyword evidence="3" id="KW-1185">Reference proteome</keyword>
<dbReference type="AlphaFoldDB" id="A0A1L0B7L5"/>
<accession>A0A1L0B7L5</accession>
<gene>
    <name evidence="2" type="ORF">HGUI_03283</name>
</gene>